<dbReference type="AlphaFoldDB" id="A0A286EPK0"/>
<evidence type="ECO:0000313" key="9">
    <source>
        <dbReference type="Proteomes" id="UP000219669"/>
    </source>
</evidence>
<dbReference type="GO" id="GO:0042802">
    <property type="term" value="F:identical protein binding"/>
    <property type="evidence" value="ECO:0007669"/>
    <property type="project" value="UniProtKB-ARBA"/>
</dbReference>
<accession>A0A286EPK0</accession>
<organism evidence="8 9">
    <name type="scientific">Alysiella filiformis DSM 16848</name>
    <dbReference type="NCBI Taxonomy" id="1120981"/>
    <lineage>
        <taxon>Bacteria</taxon>
        <taxon>Pseudomonadati</taxon>
        <taxon>Pseudomonadota</taxon>
        <taxon>Betaproteobacteria</taxon>
        <taxon>Neisseriales</taxon>
        <taxon>Neisseriaceae</taxon>
        <taxon>Alysiella</taxon>
    </lineage>
</organism>
<dbReference type="NCBIfam" id="NF010595">
    <property type="entry name" value="PRK13989.1"/>
    <property type="match status" value="1"/>
</dbReference>
<comment type="function">
    <text evidence="5 6">Prevents the cell division inhibition by proteins MinC and MinD at internal division sites while permitting inhibition at polar sites. This ensures cell division at the proper site by restricting the formation of a division septum at the midpoint of the long axis of the cell.</text>
</comment>
<dbReference type="EMBL" id="OCNF01000032">
    <property type="protein sequence ID" value="SOD72871.1"/>
    <property type="molecule type" value="Genomic_DNA"/>
</dbReference>
<feature type="region of interest" description="Disordered" evidence="7">
    <location>
        <begin position="90"/>
        <end position="110"/>
    </location>
</feature>
<protein>
    <recommendedName>
        <fullName evidence="2 6">Cell division topological specificity factor</fullName>
    </recommendedName>
</protein>
<comment type="similarity">
    <text evidence="1 6">Belongs to the MinE family.</text>
</comment>
<dbReference type="Proteomes" id="UP000219669">
    <property type="component" value="Unassembled WGS sequence"/>
</dbReference>
<evidence type="ECO:0000256" key="5">
    <source>
        <dbReference type="ARBA" id="ARBA00025265"/>
    </source>
</evidence>
<keyword evidence="3 6" id="KW-0132">Cell division</keyword>
<evidence type="ECO:0000313" key="8">
    <source>
        <dbReference type="EMBL" id="SOD72871.1"/>
    </source>
</evidence>
<keyword evidence="9" id="KW-1185">Reference proteome</keyword>
<dbReference type="SUPFAM" id="SSF55229">
    <property type="entry name" value="Cell division protein MinE topological specificity domain"/>
    <property type="match status" value="1"/>
</dbReference>
<reference evidence="8 9" key="1">
    <citation type="submission" date="2017-09" db="EMBL/GenBank/DDBJ databases">
        <authorList>
            <person name="Ehlers B."/>
            <person name="Leendertz F.H."/>
        </authorList>
    </citation>
    <scope>NUCLEOTIDE SEQUENCE [LARGE SCALE GENOMIC DNA]</scope>
    <source>
        <strain evidence="8 9">DSM 16848</strain>
    </source>
</reference>
<evidence type="ECO:0000256" key="3">
    <source>
        <dbReference type="ARBA" id="ARBA00022618"/>
    </source>
</evidence>
<dbReference type="InterPro" id="IPR036707">
    <property type="entry name" value="MinE_sf"/>
</dbReference>
<name>A0A286EPK0_9NEIS</name>
<dbReference type="Pfam" id="PF03776">
    <property type="entry name" value="MinE"/>
    <property type="match status" value="1"/>
</dbReference>
<evidence type="ECO:0000256" key="6">
    <source>
        <dbReference type="HAMAP-Rule" id="MF_00262"/>
    </source>
</evidence>
<dbReference type="HAMAP" id="MF_00262">
    <property type="entry name" value="MinE"/>
    <property type="match status" value="1"/>
</dbReference>
<dbReference type="GO" id="GO:0032955">
    <property type="term" value="P:regulation of division septum assembly"/>
    <property type="evidence" value="ECO:0007669"/>
    <property type="project" value="InterPro"/>
</dbReference>
<dbReference type="GO" id="GO:0051301">
    <property type="term" value="P:cell division"/>
    <property type="evidence" value="ECO:0007669"/>
    <property type="project" value="UniProtKB-KW"/>
</dbReference>
<sequence length="110" mass="12840">MMMSIFEFLFGKRDKQSANVARDRLQIIIAQQRDVRDTENATPDYLPMLQKELMEVLSKYVKIELNDINISHEKRDGIDMLELNITLPEAKRVEQNTEEAPAEDSPFKLE</sequence>
<gene>
    <name evidence="6" type="primary">minE</name>
    <name evidence="8" type="ORF">SAMN02746062_02242</name>
</gene>
<evidence type="ECO:0000256" key="1">
    <source>
        <dbReference type="ARBA" id="ARBA00008168"/>
    </source>
</evidence>
<dbReference type="InterPro" id="IPR005527">
    <property type="entry name" value="MinE"/>
</dbReference>
<proteinExistence type="inferred from homology"/>
<evidence type="ECO:0000256" key="2">
    <source>
        <dbReference type="ARBA" id="ARBA00020112"/>
    </source>
</evidence>
<evidence type="ECO:0000256" key="7">
    <source>
        <dbReference type="SAM" id="MobiDB-lite"/>
    </source>
</evidence>
<dbReference type="FunFam" id="3.30.1070.10:FF:000001">
    <property type="entry name" value="Cell division topological specificity factor"/>
    <property type="match status" value="1"/>
</dbReference>
<keyword evidence="4 6" id="KW-0131">Cell cycle</keyword>
<evidence type="ECO:0000256" key="4">
    <source>
        <dbReference type="ARBA" id="ARBA00023306"/>
    </source>
</evidence>
<dbReference type="NCBIfam" id="TIGR01215">
    <property type="entry name" value="minE"/>
    <property type="match status" value="1"/>
</dbReference>
<dbReference type="NCBIfam" id="NF001422">
    <property type="entry name" value="PRK00296.1"/>
    <property type="match status" value="1"/>
</dbReference>
<dbReference type="Gene3D" id="3.30.1070.10">
    <property type="entry name" value="Cell division topological specificity factor MinE"/>
    <property type="match status" value="1"/>
</dbReference>